<evidence type="ECO:0000259" key="2">
    <source>
        <dbReference type="Pfam" id="PF14490"/>
    </source>
</evidence>
<comment type="caution">
    <text evidence="3">The sequence shown here is derived from an EMBL/GenBank/DDBJ whole genome shotgun (WGS) entry which is preliminary data.</text>
</comment>
<feature type="domain" description="ATP-dependent RecD2 DNA helicase-like helix-hairpin-helix" evidence="2">
    <location>
        <begin position="28"/>
        <end position="109"/>
    </location>
</feature>
<gene>
    <name evidence="3" type="ORF">CLV63_106154</name>
</gene>
<keyword evidence="4" id="KW-1185">Reference proteome</keyword>
<dbReference type="InterPro" id="IPR029493">
    <property type="entry name" value="RecD2-like_HHH"/>
</dbReference>
<dbReference type="InterPro" id="IPR027417">
    <property type="entry name" value="P-loop_NTPase"/>
</dbReference>
<dbReference type="CDD" id="cd18809">
    <property type="entry name" value="SF1_C_RecD"/>
    <property type="match status" value="1"/>
</dbReference>
<evidence type="ECO:0000313" key="3">
    <source>
        <dbReference type="EMBL" id="PSK98106.1"/>
    </source>
</evidence>
<dbReference type="Gene3D" id="2.30.30.940">
    <property type="match status" value="1"/>
</dbReference>
<dbReference type="Gene3D" id="3.40.50.300">
    <property type="entry name" value="P-loop containing nucleotide triphosphate hydrolases"/>
    <property type="match status" value="2"/>
</dbReference>
<name>A0A2P8DLK2_9ACTN</name>
<proteinExistence type="predicted"/>
<evidence type="ECO:0000313" key="4">
    <source>
        <dbReference type="Proteomes" id="UP000240542"/>
    </source>
</evidence>
<dbReference type="EMBL" id="PYGA01000006">
    <property type="protein sequence ID" value="PSK98106.1"/>
    <property type="molecule type" value="Genomic_DNA"/>
</dbReference>
<dbReference type="SUPFAM" id="SSF52540">
    <property type="entry name" value="P-loop containing nucleoside triphosphate hydrolases"/>
    <property type="match status" value="1"/>
</dbReference>
<dbReference type="Pfam" id="PF14490">
    <property type="entry name" value="HHH_RecD2"/>
    <property type="match status" value="1"/>
</dbReference>
<protein>
    <submittedName>
        <fullName evidence="3">Exodeoxyribonuclease V alpha subunit</fullName>
    </submittedName>
</protein>
<dbReference type="AlphaFoldDB" id="A0A2P8DLK2"/>
<dbReference type="Pfam" id="PF13604">
    <property type="entry name" value="AAA_30"/>
    <property type="match status" value="1"/>
</dbReference>
<sequence length="592" mass="59597">MPESPPPAAPVTETVPADGGPDARLRSVLGALGAPEALAAPLAGALGPGAAEELRDDPWRLLALPQVTREQADYCARRALGADASPDDPRRGRALAARLLRHASREGHTAMEAKRLEEALRSMGVRSPSPALDAAVDGGDAVVFEVLPEGDDDIVGEGGEAAEMPDPDLFYAPPRLGRAEEQLGEALARLTAGGEPVMDSATAAESVQATDERLGLGIAPETTAALVSVALRTVCVLPHTEAGREAVGHVLECVAAMAAESEVGVAVTVPTAQGAAALNAAVPAAAARPLGQLLRDHSPAEPVPAGFVVVAEAMALGAELAAELARACADGTHIVLLADPANAPSAAPGQVVADIVASRTATVAPLPDSPAPGPLAQAAALVSGGELAEVEAPGKEVVTVPAASADEAAHRAVQLLTDSIPRAIGTAADATQIITSARGGEAGADALNTACKERLNPGPGALGGFDPGDRVLLTGRGPGYVPGDTGRLTGAADGGVEVELAGGAVVTVADPAHLRAGWAMTIAAAHGSRWEAVIAVFGPEARSSRPQVHTAITRAERHLSVVQAAGPALHEAVRDVPAIHRQTRLVSVLREA</sequence>
<dbReference type="Proteomes" id="UP000240542">
    <property type="component" value="Unassembled WGS sequence"/>
</dbReference>
<feature type="region of interest" description="Disordered" evidence="1">
    <location>
        <begin position="1"/>
        <end position="23"/>
    </location>
</feature>
<evidence type="ECO:0000256" key="1">
    <source>
        <dbReference type="SAM" id="MobiDB-lite"/>
    </source>
</evidence>
<reference evidence="3 4" key="1">
    <citation type="submission" date="2018-03" db="EMBL/GenBank/DDBJ databases">
        <title>Genomic Encyclopedia of Archaeal and Bacterial Type Strains, Phase II (KMG-II): from individual species to whole genera.</title>
        <authorList>
            <person name="Goeker M."/>
        </authorList>
    </citation>
    <scope>NUCLEOTIDE SEQUENCE [LARGE SCALE GENOMIC DNA]</scope>
    <source>
        <strain evidence="3 4">DSM 45312</strain>
    </source>
</reference>
<organism evidence="3 4">
    <name type="scientific">Murinocardiopsis flavida</name>
    <dbReference type="NCBI Taxonomy" id="645275"/>
    <lineage>
        <taxon>Bacteria</taxon>
        <taxon>Bacillati</taxon>
        <taxon>Actinomycetota</taxon>
        <taxon>Actinomycetes</taxon>
        <taxon>Streptosporangiales</taxon>
        <taxon>Nocardiopsidaceae</taxon>
        <taxon>Murinocardiopsis</taxon>
    </lineage>
</organism>
<accession>A0A2P8DLK2</accession>